<reference evidence="5 6" key="1">
    <citation type="submission" date="2017-02" db="EMBL/GenBank/DDBJ databases">
        <authorList>
            <person name="Peterson S.W."/>
        </authorList>
    </citation>
    <scope>NUCLEOTIDE SEQUENCE [LARGE SCALE GENOMIC DNA]</scope>
    <source>
        <strain evidence="5 6">ATCC 35992</strain>
    </source>
</reference>
<dbReference type="SUPFAM" id="SSF49590">
    <property type="entry name" value="PHL pollen allergen"/>
    <property type="match status" value="1"/>
</dbReference>
<dbReference type="AlphaFoldDB" id="A0A1T4W538"/>
<dbReference type="InterPro" id="IPR036908">
    <property type="entry name" value="RlpA-like_sf"/>
</dbReference>
<dbReference type="Gene3D" id="2.40.40.10">
    <property type="entry name" value="RlpA-like domain"/>
    <property type="match status" value="1"/>
</dbReference>
<keyword evidence="6" id="KW-1185">Reference proteome</keyword>
<dbReference type="InterPro" id="IPR049818">
    <property type="entry name" value="Expansin_EXLX1-like"/>
</dbReference>
<dbReference type="RefSeq" id="WP_078767157.1">
    <property type="nucleotide sequence ID" value="NZ_FUXZ01000019.1"/>
</dbReference>
<proteinExistence type="predicted"/>
<evidence type="ECO:0000256" key="1">
    <source>
        <dbReference type="ARBA" id="ARBA00022729"/>
    </source>
</evidence>
<organism evidence="5 6">
    <name type="scientific">Eubacterium uniforme</name>
    <dbReference type="NCBI Taxonomy" id="39495"/>
    <lineage>
        <taxon>Bacteria</taxon>
        <taxon>Bacillati</taxon>
        <taxon>Bacillota</taxon>
        <taxon>Clostridia</taxon>
        <taxon>Eubacteriales</taxon>
        <taxon>Eubacteriaceae</taxon>
        <taxon>Eubacterium</taxon>
    </lineage>
</organism>
<accession>A0A1T4W538</accession>
<feature type="region of interest" description="Disordered" evidence="2">
    <location>
        <begin position="123"/>
        <end position="162"/>
    </location>
</feature>
<dbReference type="InterPro" id="IPR036749">
    <property type="entry name" value="Expansin_CBD_sf"/>
</dbReference>
<dbReference type="SUPFAM" id="SSF50685">
    <property type="entry name" value="Barwin-like endoglucanases"/>
    <property type="match status" value="1"/>
</dbReference>
<name>A0A1T4W538_9FIRM</name>
<keyword evidence="1 3" id="KW-0732">Signal</keyword>
<dbReference type="Gene3D" id="2.60.40.760">
    <property type="entry name" value="Expansin, cellulose-binding-like domain"/>
    <property type="match status" value="1"/>
</dbReference>
<evidence type="ECO:0000313" key="6">
    <source>
        <dbReference type="Proteomes" id="UP000190814"/>
    </source>
</evidence>
<dbReference type="PANTHER" id="PTHR31836:SF21">
    <property type="entry name" value="EXPANSIN-LIKE PROTEIN 7"/>
    <property type="match status" value="1"/>
</dbReference>
<evidence type="ECO:0000259" key="4">
    <source>
        <dbReference type="Pfam" id="PF03330"/>
    </source>
</evidence>
<protein>
    <submittedName>
        <fullName evidence="5">Peptidoglycan-binding domain-containing protein, expansin</fullName>
    </submittedName>
</protein>
<dbReference type="CDD" id="cd22272">
    <property type="entry name" value="DPBB_EXLX1-like"/>
    <property type="match status" value="1"/>
</dbReference>
<dbReference type="OrthoDB" id="5499927at2"/>
<dbReference type="InterPro" id="IPR009009">
    <property type="entry name" value="RlpA-like_DPBB"/>
</dbReference>
<dbReference type="InterPro" id="IPR051477">
    <property type="entry name" value="Expansin_CellWall"/>
</dbReference>
<dbReference type="Proteomes" id="UP000190814">
    <property type="component" value="Unassembled WGS sequence"/>
</dbReference>
<feature type="domain" description="RlpA-like protein double-psi beta-barrel" evidence="4">
    <location>
        <begin position="173"/>
        <end position="262"/>
    </location>
</feature>
<dbReference type="STRING" id="39495.SAMN02745111_02343"/>
<gene>
    <name evidence="5" type="ORF">SAMN02745111_02343</name>
</gene>
<evidence type="ECO:0000256" key="2">
    <source>
        <dbReference type="SAM" id="MobiDB-lite"/>
    </source>
</evidence>
<feature type="chain" id="PRO_5012459365" evidence="3">
    <location>
        <begin position="26"/>
        <end position="367"/>
    </location>
</feature>
<dbReference type="NCBIfam" id="NF041144">
    <property type="entry name" value="expansin_EXLX1"/>
    <property type="match status" value="1"/>
</dbReference>
<dbReference type="PANTHER" id="PTHR31836">
    <property type="match status" value="1"/>
</dbReference>
<sequence length="367" mass="40378">MKRVKRIIVSTIIGTMVVTSSFANANGEIIDSSKKILSKGIKKIKLSKKTVKVTAGKKVKVKVKGKYGKIKLKIAKKKIVKAVVKGKKIIITGKKKGKSSIVVKAYKNGKLYAKGKIKVTVKAKSSSQTSGGSNNSNGGSSNSGSSNGGGSTKPSSNTSSVDAGEYSINKVHEGYATYYDRVSTGAANLDDYEGEYYTAAMNNYDYMNGLAGAYVEVTDKDGDKIKVLITDRLPEGAKGDIDLSRKAFKKIEPEVTGKMKIKWKIIAFPTSDPISFRWKPTSTPYWAEIQVRNGRYPIKSLEYYDKSKGKYVELERQEYNYFTAPSGMGNGPYKFKVKDFYGHTIIENNIPIRTDDVPVKGSKNFDY</sequence>
<evidence type="ECO:0000256" key="3">
    <source>
        <dbReference type="SAM" id="SignalP"/>
    </source>
</evidence>
<feature type="signal peptide" evidence="3">
    <location>
        <begin position="1"/>
        <end position="25"/>
    </location>
</feature>
<evidence type="ECO:0000313" key="5">
    <source>
        <dbReference type="EMBL" id="SKA72380.1"/>
    </source>
</evidence>
<dbReference type="EMBL" id="FUXZ01000019">
    <property type="protein sequence ID" value="SKA72380.1"/>
    <property type="molecule type" value="Genomic_DNA"/>
</dbReference>
<feature type="compositionally biased region" description="Low complexity" evidence="2">
    <location>
        <begin position="125"/>
        <end position="145"/>
    </location>
</feature>
<dbReference type="Pfam" id="PF03330">
    <property type="entry name" value="DPBB_1"/>
    <property type="match status" value="1"/>
</dbReference>